<protein>
    <submittedName>
        <fullName evidence="8">L-histidine carboxy-lyase (Histamine-forming)</fullName>
    </submittedName>
</protein>
<comment type="cofactor">
    <cofactor evidence="1 6 7">
        <name>pyridoxal 5'-phosphate</name>
        <dbReference type="ChEBI" id="CHEBI:597326"/>
    </cofactor>
</comment>
<dbReference type="GO" id="GO:0030170">
    <property type="term" value="F:pyridoxal phosphate binding"/>
    <property type="evidence" value="ECO:0007669"/>
    <property type="project" value="InterPro"/>
</dbReference>
<keyword evidence="4 6" id="KW-0663">Pyridoxal phosphate</keyword>
<dbReference type="InterPro" id="IPR002129">
    <property type="entry name" value="PyrdxlP-dep_de-COase"/>
</dbReference>
<evidence type="ECO:0000256" key="2">
    <source>
        <dbReference type="ARBA" id="ARBA00009533"/>
    </source>
</evidence>
<dbReference type="GO" id="GO:0004058">
    <property type="term" value="F:aromatic-L-amino-acid decarboxylase activity"/>
    <property type="evidence" value="ECO:0007669"/>
    <property type="project" value="UniProtKB-ARBA"/>
</dbReference>
<dbReference type="NCBIfam" id="NF002748">
    <property type="entry name" value="PRK02769.1"/>
    <property type="match status" value="1"/>
</dbReference>
<gene>
    <name evidence="8" type="ORF">CLV67_13068</name>
</gene>
<proteinExistence type="inferred from homology"/>
<dbReference type="Proteomes" id="UP000239415">
    <property type="component" value="Unassembled WGS sequence"/>
</dbReference>
<dbReference type="InterPro" id="IPR015424">
    <property type="entry name" value="PyrdxlP-dep_Trfase"/>
</dbReference>
<evidence type="ECO:0000256" key="3">
    <source>
        <dbReference type="ARBA" id="ARBA00022793"/>
    </source>
</evidence>
<dbReference type="PROSITE" id="PS00392">
    <property type="entry name" value="DDC_GAD_HDC_YDC"/>
    <property type="match status" value="1"/>
</dbReference>
<dbReference type="SUPFAM" id="SSF53383">
    <property type="entry name" value="PLP-dependent transferases"/>
    <property type="match status" value="1"/>
</dbReference>
<dbReference type="RefSeq" id="WP_106330051.1">
    <property type="nucleotide sequence ID" value="NZ_BOMO01000059.1"/>
</dbReference>
<dbReference type="PANTHER" id="PTHR46101">
    <property type="match status" value="1"/>
</dbReference>
<dbReference type="InterPro" id="IPR021115">
    <property type="entry name" value="Pyridoxal-P_BS"/>
</dbReference>
<organism evidence="8 9">
    <name type="scientific">Actinoplanes italicus</name>
    <dbReference type="NCBI Taxonomy" id="113567"/>
    <lineage>
        <taxon>Bacteria</taxon>
        <taxon>Bacillati</taxon>
        <taxon>Actinomycetota</taxon>
        <taxon>Actinomycetes</taxon>
        <taxon>Micromonosporales</taxon>
        <taxon>Micromonosporaceae</taxon>
        <taxon>Actinoplanes</taxon>
    </lineage>
</organism>
<evidence type="ECO:0000313" key="8">
    <source>
        <dbReference type="EMBL" id="PRX12043.1"/>
    </source>
</evidence>
<name>A0A2T0JWG0_9ACTN</name>
<evidence type="ECO:0000313" key="9">
    <source>
        <dbReference type="Proteomes" id="UP000239415"/>
    </source>
</evidence>
<reference evidence="8 9" key="1">
    <citation type="submission" date="2018-03" db="EMBL/GenBank/DDBJ databases">
        <title>Genomic Encyclopedia of Archaeal and Bacterial Type Strains, Phase II (KMG-II): from individual species to whole genera.</title>
        <authorList>
            <person name="Goeker M."/>
        </authorList>
    </citation>
    <scope>NUCLEOTIDE SEQUENCE [LARGE SCALE GENOMIC DNA]</scope>
    <source>
        <strain evidence="8 9">DSM 43146</strain>
    </source>
</reference>
<evidence type="ECO:0000256" key="4">
    <source>
        <dbReference type="ARBA" id="ARBA00022898"/>
    </source>
</evidence>
<dbReference type="Pfam" id="PF00282">
    <property type="entry name" value="Pyridoxal_deC"/>
    <property type="match status" value="1"/>
</dbReference>
<comment type="caution">
    <text evidence="8">The sequence shown here is derived from an EMBL/GenBank/DDBJ whole genome shotgun (WGS) entry which is preliminary data.</text>
</comment>
<dbReference type="InterPro" id="IPR051151">
    <property type="entry name" value="Group_II_Decarboxylase"/>
</dbReference>
<dbReference type="Gene3D" id="3.40.640.10">
    <property type="entry name" value="Type I PLP-dependent aspartate aminotransferase-like (Major domain)"/>
    <property type="match status" value="1"/>
</dbReference>
<keyword evidence="3" id="KW-0210">Decarboxylase</keyword>
<feature type="modified residue" description="N6-(pyridoxal phosphate)lysine" evidence="6">
    <location>
        <position position="252"/>
    </location>
</feature>
<dbReference type="AlphaFoldDB" id="A0A2T0JWG0"/>
<dbReference type="InterPro" id="IPR015421">
    <property type="entry name" value="PyrdxlP-dep_Trfase_major"/>
</dbReference>
<dbReference type="OrthoDB" id="3335676at2"/>
<comment type="similarity">
    <text evidence="2 7">Belongs to the group II decarboxylase family.</text>
</comment>
<keyword evidence="9" id="KW-1185">Reference proteome</keyword>
<accession>A0A2T0JWG0</accession>
<sequence length="424" mass="46028">MDASGISPEDWAEAIRLDRAPGLTDVDAVMSTLVSRAARAQRRTIGFPAATDIDWSRTQRLFTRLFNNVGDPSTAPSGEAHTNSLEVEVVRWFADVVGLPQNDRWGYVTSGGTESNIAALRVARDRYPDAVLYLTHASHYSIRKTANLLGLHPKDVVVVRDSWYGEMDYGHFEKLVARYKGRPAIVVATAGTTLWEAVDQTDRIETILDAYGVMRRHVHVDAALSGIPLALDGTLGLGAGSPIDSIAISGHKFLGTPIPCGVVVMRDSVRVSRGEHITYTATVDSTVLGSRCGQAAAVLWAAIAMYGRNGHQARALRARRVAAYAVERIGSTGWPVFRHPDAFTVVLQTPPLSLAAEFGWVLSVDGDYCHIICMPGVSHEVVDEFVADLSRVVARWAVMAECRTRPQNSGWRAVGAGEDRVLSG</sequence>
<dbReference type="GO" id="GO:0019752">
    <property type="term" value="P:carboxylic acid metabolic process"/>
    <property type="evidence" value="ECO:0007669"/>
    <property type="project" value="InterPro"/>
</dbReference>
<dbReference type="EMBL" id="PVMZ01000030">
    <property type="protein sequence ID" value="PRX12043.1"/>
    <property type="molecule type" value="Genomic_DNA"/>
</dbReference>
<evidence type="ECO:0000256" key="6">
    <source>
        <dbReference type="PIRSR" id="PIRSR602129-50"/>
    </source>
</evidence>
<evidence type="ECO:0000256" key="1">
    <source>
        <dbReference type="ARBA" id="ARBA00001933"/>
    </source>
</evidence>
<evidence type="ECO:0000256" key="5">
    <source>
        <dbReference type="ARBA" id="ARBA00023239"/>
    </source>
</evidence>
<dbReference type="PANTHER" id="PTHR46101:SF2">
    <property type="entry name" value="SERINE DECARBOXYLASE"/>
    <property type="match status" value="1"/>
</dbReference>
<evidence type="ECO:0000256" key="7">
    <source>
        <dbReference type="RuleBase" id="RU000382"/>
    </source>
</evidence>
<keyword evidence="5 7" id="KW-0456">Lyase</keyword>